<dbReference type="Pfam" id="PF00005">
    <property type="entry name" value="ABC_tran"/>
    <property type="match status" value="1"/>
</dbReference>
<dbReference type="SUPFAM" id="SSF52540">
    <property type="entry name" value="P-loop containing nucleoside triphosphate hydrolases"/>
    <property type="match status" value="1"/>
</dbReference>
<comment type="caution">
    <text evidence="10">The sequence shown here is derived from an EMBL/GenBank/DDBJ whole genome shotgun (WGS) entry which is preliminary data.</text>
</comment>
<evidence type="ECO:0000259" key="8">
    <source>
        <dbReference type="PROSITE" id="PS50893"/>
    </source>
</evidence>
<proteinExistence type="predicted"/>
<evidence type="ECO:0000256" key="1">
    <source>
        <dbReference type="ARBA" id="ARBA00004651"/>
    </source>
</evidence>
<evidence type="ECO:0000256" key="2">
    <source>
        <dbReference type="ARBA" id="ARBA00022692"/>
    </source>
</evidence>
<dbReference type="PANTHER" id="PTHR43394">
    <property type="entry name" value="ATP-DEPENDENT PERMEASE MDL1, MITOCHONDRIAL"/>
    <property type="match status" value="1"/>
</dbReference>
<feature type="transmembrane region" description="Helical" evidence="7">
    <location>
        <begin position="152"/>
        <end position="169"/>
    </location>
</feature>
<dbReference type="CDD" id="cd07346">
    <property type="entry name" value="ABC_6TM_exporters"/>
    <property type="match status" value="1"/>
</dbReference>
<dbReference type="GO" id="GO:0005886">
    <property type="term" value="C:plasma membrane"/>
    <property type="evidence" value="ECO:0007669"/>
    <property type="project" value="UniProtKB-SubCell"/>
</dbReference>
<dbReference type="GO" id="GO:0005524">
    <property type="term" value="F:ATP binding"/>
    <property type="evidence" value="ECO:0007669"/>
    <property type="project" value="UniProtKB-KW"/>
</dbReference>
<dbReference type="InterPro" id="IPR039421">
    <property type="entry name" value="Type_1_exporter"/>
</dbReference>
<keyword evidence="2 7" id="KW-0812">Transmembrane</keyword>
<dbReference type="InterPro" id="IPR011527">
    <property type="entry name" value="ABC1_TM_dom"/>
</dbReference>
<accession>A0A9D2S4A2</accession>
<evidence type="ECO:0000256" key="3">
    <source>
        <dbReference type="ARBA" id="ARBA00022741"/>
    </source>
</evidence>
<organism evidence="10 11">
    <name type="scientific">Candidatus Gemmiger avicola</name>
    <dbReference type="NCBI Taxonomy" id="2838605"/>
    <lineage>
        <taxon>Bacteria</taxon>
        <taxon>Bacillati</taxon>
        <taxon>Bacillota</taxon>
        <taxon>Clostridia</taxon>
        <taxon>Eubacteriales</taxon>
        <taxon>Gemmiger</taxon>
    </lineage>
</organism>
<feature type="domain" description="ABC transmembrane type-1" evidence="9">
    <location>
        <begin position="34"/>
        <end position="299"/>
    </location>
</feature>
<dbReference type="GO" id="GO:0015421">
    <property type="term" value="F:ABC-type oligopeptide transporter activity"/>
    <property type="evidence" value="ECO:0007669"/>
    <property type="project" value="TreeGrafter"/>
</dbReference>
<feature type="transmembrane region" description="Helical" evidence="7">
    <location>
        <begin position="287"/>
        <end position="306"/>
    </location>
</feature>
<dbReference type="InterPro" id="IPR027417">
    <property type="entry name" value="P-loop_NTPase"/>
</dbReference>
<sequence length="582" mass="63002">MKKNTKPTKPDRETLARRRQFTRQFYRGNRATLAFAMAACILAAAVNLALSWLLQQTVDLATGAGGTCTLGQLALITLGLLAGCAVLDAASAWARPRFLSRAIAQYREYAYAELLKKNLATFTREDTAVYLSALSNDANSIETNYLQKMFEFWGNAVLFAGALVMMFFYSAPLAVVALVLSALPLAVSMLLGPRLARAETALSAENARFVAAVKEGLGGFSVVKSFQAERQAYGLFAKSSRRVQDAMRRRLRENSILGSVGSTVGAAAQMGVFLVGCWMALAGRGITPGVLVIFVNLMGCAINFVAALPDFVSNHTACCALIDRLAGALAVNLQASGRAAPNRLETAIRLQNLSFGYEPGQPVLRDVSAEFEAGKSYAVVGASGSGKSTLLRLLMAGEGRYDGNIFYDDAELRTVSTDSLFDLVSLIEQNVFVFDSSIRDNITMFRDFPPDELARAVRLSGLGPLIDAKGWDYRCGENGANLSGGERQRISIARCLLRRAPVLLVDEATAALDKETAFRVASSILDLQGMTRIVVTHALDAALLRRYDGILVLKNGAVVERGQFAELMDRKGYFYSLYTVSQ</sequence>
<dbReference type="InterPro" id="IPR017871">
    <property type="entry name" value="ABC_transporter-like_CS"/>
</dbReference>
<feature type="transmembrane region" description="Helical" evidence="7">
    <location>
        <begin position="33"/>
        <end position="53"/>
    </location>
</feature>
<feature type="transmembrane region" description="Helical" evidence="7">
    <location>
        <begin position="73"/>
        <end position="94"/>
    </location>
</feature>
<evidence type="ECO:0000256" key="7">
    <source>
        <dbReference type="SAM" id="Phobius"/>
    </source>
</evidence>
<dbReference type="PANTHER" id="PTHR43394:SF1">
    <property type="entry name" value="ATP-BINDING CASSETTE SUB-FAMILY B MEMBER 10, MITOCHONDRIAL"/>
    <property type="match status" value="1"/>
</dbReference>
<evidence type="ECO:0000259" key="9">
    <source>
        <dbReference type="PROSITE" id="PS50929"/>
    </source>
</evidence>
<dbReference type="SMART" id="SM00382">
    <property type="entry name" value="AAA"/>
    <property type="match status" value="1"/>
</dbReference>
<dbReference type="PROSITE" id="PS50893">
    <property type="entry name" value="ABC_TRANSPORTER_2"/>
    <property type="match status" value="1"/>
</dbReference>
<evidence type="ECO:0000256" key="6">
    <source>
        <dbReference type="ARBA" id="ARBA00023136"/>
    </source>
</evidence>
<keyword evidence="5 7" id="KW-1133">Transmembrane helix</keyword>
<keyword evidence="4 10" id="KW-0067">ATP-binding</keyword>
<evidence type="ECO:0000256" key="4">
    <source>
        <dbReference type="ARBA" id="ARBA00022840"/>
    </source>
</evidence>
<feature type="transmembrane region" description="Helical" evidence="7">
    <location>
        <begin position="175"/>
        <end position="192"/>
    </location>
</feature>
<dbReference type="Pfam" id="PF00664">
    <property type="entry name" value="ABC_membrane"/>
    <property type="match status" value="1"/>
</dbReference>
<comment type="subcellular location">
    <subcellularLocation>
        <location evidence="1">Cell membrane</location>
        <topology evidence="1">Multi-pass membrane protein</topology>
    </subcellularLocation>
</comment>
<evidence type="ECO:0000256" key="5">
    <source>
        <dbReference type="ARBA" id="ARBA00022989"/>
    </source>
</evidence>
<dbReference type="Gene3D" id="3.40.50.300">
    <property type="entry name" value="P-loop containing nucleotide triphosphate hydrolases"/>
    <property type="match status" value="1"/>
</dbReference>
<feature type="domain" description="ABC transporter" evidence="8">
    <location>
        <begin position="348"/>
        <end position="580"/>
    </location>
</feature>
<reference evidence="10" key="2">
    <citation type="submission" date="2021-04" db="EMBL/GenBank/DDBJ databases">
        <authorList>
            <person name="Gilroy R."/>
        </authorList>
    </citation>
    <scope>NUCLEOTIDE SEQUENCE</scope>
    <source>
        <strain evidence="10">ChiBcec8-13705</strain>
    </source>
</reference>
<gene>
    <name evidence="10" type="ORF">H9945_10150</name>
</gene>
<dbReference type="InterPro" id="IPR003593">
    <property type="entry name" value="AAA+_ATPase"/>
</dbReference>
<dbReference type="AlphaFoldDB" id="A0A9D2S4A2"/>
<dbReference type="Proteomes" id="UP000886803">
    <property type="component" value="Unassembled WGS sequence"/>
</dbReference>
<keyword evidence="6 7" id="KW-0472">Membrane</keyword>
<dbReference type="GO" id="GO:0016887">
    <property type="term" value="F:ATP hydrolysis activity"/>
    <property type="evidence" value="ECO:0007669"/>
    <property type="project" value="InterPro"/>
</dbReference>
<protein>
    <submittedName>
        <fullName evidence="10">ABC transporter ATP-binding protein/permease</fullName>
    </submittedName>
</protein>
<dbReference type="InterPro" id="IPR036640">
    <property type="entry name" value="ABC1_TM_sf"/>
</dbReference>
<evidence type="ECO:0000313" key="11">
    <source>
        <dbReference type="Proteomes" id="UP000886803"/>
    </source>
</evidence>
<dbReference type="Gene3D" id="1.20.1560.10">
    <property type="entry name" value="ABC transporter type 1, transmembrane domain"/>
    <property type="match status" value="1"/>
</dbReference>
<dbReference type="SUPFAM" id="SSF90123">
    <property type="entry name" value="ABC transporter transmembrane region"/>
    <property type="match status" value="1"/>
</dbReference>
<dbReference type="InterPro" id="IPR003439">
    <property type="entry name" value="ABC_transporter-like_ATP-bd"/>
</dbReference>
<keyword evidence="3" id="KW-0547">Nucleotide-binding</keyword>
<name>A0A9D2S4A2_9FIRM</name>
<dbReference type="EMBL" id="DWYG01000173">
    <property type="protein sequence ID" value="HJB42844.1"/>
    <property type="molecule type" value="Genomic_DNA"/>
</dbReference>
<dbReference type="PROSITE" id="PS00211">
    <property type="entry name" value="ABC_TRANSPORTER_1"/>
    <property type="match status" value="1"/>
</dbReference>
<feature type="transmembrane region" description="Helical" evidence="7">
    <location>
        <begin position="256"/>
        <end position="281"/>
    </location>
</feature>
<dbReference type="PROSITE" id="PS50929">
    <property type="entry name" value="ABC_TM1F"/>
    <property type="match status" value="1"/>
</dbReference>
<reference evidence="10" key="1">
    <citation type="journal article" date="2021" name="PeerJ">
        <title>Extensive microbial diversity within the chicken gut microbiome revealed by metagenomics and culture.</title>
        <authorList>
            <person name="Gilroy R."/>
            <person name="Ravi A."/>
            <person name="Getino M."/>
            <person name="Pursley I."/>
            <person name="Horton D.L."/>
            <person name="Alikhan N.F."/>
            <person name="Baker D."/>
            <person name="Gharbi K."/>
            <person name="Hall N."/>
            <person name="Watson M."/>
            <person name="Adriaenssens E.M."/>
            <person name="Foster-Nyarko E."/>
            <person name="Jarju S."/>
            <person name="Secka A."/>
            <person name="Antonio M."/>
            <person name="Oren A."/>
            <person name="Chaudhuri R.R."/>
            <person name="La Ragione R."/>
            <person name="Hildebrand F."/>
            <person name="Pallen M.J."/>
        </authorList>
    </citation>
    <scope>NUCLEOTIDE SEQUENCE</scope>
    <source>
        <strain evidence="10">ChiBcec8-13705</strain>
    </source>
</reference>
<evidence type="ECO:0000313" key="10">
    <source>
        <dbReference type="EMBL" id="HJB42844.1"/>
    </source>
</evidence>